<name>A0A2G2Z9H7_CAPAN</name>
<sequence>MEILAHPNDDTIVKVFGPEHSGRVRGLGGNVFPSKAFGMSRNTHVNLGRPSSISRQRVENLEKQVETLKEKLVQNENHLATLHSFLQSKFGSELLTLN</sequence>
<dbReference type="OMA" id="NENHLAT"/>
<dbReference type="AlphaFoldDB" id="A0A2G2Z9H7"/>
<dbReference type="STRING" id="4072.A0A2G2Z9H7"/>
<protein>
    <submittedName>
        <fullName evidence="2">Uncharacterized protein</fullName>
    </submittedName>
</protein>
<gene>
    <name evidence="2" type="ORF">T459_16719</name>
</gene>
<keyword evidence="3" id="KW-1185">Reference proteome</keyword>
<dbReference type="Gramene" id="PHT78667">
    <property type="protein sequence ID" value="PHT78667"/>
    <property type="gene ID" value="T459_16719"/>
</dbReference>
<organism evidence="2 3">
    <name type="scientific">Capsicum annuum</name>
    <name type="common">Capsicum pepper</name>
    <dbReference type="NCBI Taxonomy" id="4072"/>
    <lineage>
        <taxon>Eukaryota</taxon>
        <taxon>Viridiplantae</taxon>
        <taxon>Streptophyta</taxon>
        <taxon>Embryophyta</taxon>
        <taxon>Tracheophyta</taxon>
        <taxon>Spermatophyta</taxon>
        <taxon>Magnoliopsida</taxon>
        <taxon>eudicotyledons</taxon>
        <taxon>Gunneridae</taxon>
        <taxon>Pentapetalae</taxon>
        <taxon>asterids</taxon>
        <taxon>lamiids</taxon>
        <taxon>Solanales</taxon>
        <taxon>Solanaceae</taxon>
        <taxon>Solanoideae</taxon>
        <taxon>Capsiceae</taxon>
        <taxon>Capsicum</taxon>
    </lineage>
</organism>
<evidence type="ECO:0000313" key="3">
    <source>
        <dbReference type="Proteomes" id="UP000222542"/>
    </source>
</evidence>
<reference evidence="2 3" key="1">
    <citation type="journal article" date="2014" name="Nat. Genet.">
        <title>Genome sequence of the hot pepper provides insights into the evolution of pungency in Capsicum species.</title>
        <authorList>
            <person name="Kim S."/>
            <person name="Park M."/>
            <person name="Yeom S.I."/>
            <person name="Kim Y.M."/>
            <person name="Lee J.M."/>
            <person name="Lee H.A."/>
            <person name="Seo E."/>
            <person name="Choi J."/>
            <person name="Cheong K."/>
            <person name="Kim K.T."/>
            <person name="Jung K."/>
            <person name="Lee G.W."/>
            <person name="Oh S.K."/>
            <person name="Bae C."/>
            <person name="Kim S.B."/>
            <person name="Lee H.Y."/>
            <person name="Kim S.Y."/>
            <person name="Kim M.S."/>
            <person name="Kang B.C."/>
            <person name="Jo Y.D."/>
            <person name="Yang H.B."/>
            <person name="Jeong H.J."/>
            <person name="Kang W.H."/>
            <person name="Kwon J.K."/>
            <person name="Shin C."/>
            <person name="Lim J.Y."/>
            <person name="Park J.H."/>
            <person name="Huh J.H."/>
            <person name="Kim J.S."/>
            <person name="Kim B.D."/>
            <person name="Cohen O."/>
            <person name="Paran I."/>
            <person name="Suh M.C."/>
            <person name="Lee S.B."/>
            <person name="Kim Y.K."/>
            <person name="Shin Y."/>
            <person name="Noh S.J."/>
            <person name="Park J."/>
            <person name="Seo Y.S."/>
            <person name="Kwon S.Y."/>
            <person name="Kim H.A."/>
            <person name="Park J.M."/>
            <person name="Kim H.J."/>
            <person name="Choi S.B."/>
            <person name="Bosland P.W."/>
            <person name="Reeves G."/>
            <person name="Jo S.H."/>
            <person name="Lee B.W."/>
            <person name="Cho H.T."/>
            <person name="Choi H.S."/>
            <person name="Lee M.S."/>
            <person name="Yu Y."/>
            <person name="Do Choi Y."/>
            <person name="Park B.S."/>
            <person name="van Deynze A."/>
            <person name="Ashrafi H."/>
            <person name="Hill T."/>
            <person name="Kim W.T."/>
            <person name="Pai H.S."/>
            <person name="Ahn H.K."/>
            <person name="Yeam I."/>
            <person name="Giovannoni J.J."/>
            <person name="Rose J.K."/>
            <person name="Sorensen I."/>
            <person name="Lee S.J."/>
            <person name="Kim R.W."/>
            <person name="Choi I.Y."/>
            <person name="Choi B.S."/>
            <person name="Lim J.S."/>
            <person name="Lee Y.H."/>
            <person name="Choi D."/>
        </authorList>
    </citation>
    <scope>NUCLEOTIDE SEQUENCE [LARGE SCALE GENOMIC DNA]</scope>
    <source>
        <strain evidence="3">cv. CM334</strain>
    </source>
</reference>
<keyword evidence="1" id="KW-0175">Coiled coil</keyword>
<dbReference type="Proteomes" id="UP000222542">
    <property type="component" value="Unassembled WGS sequence"/>
</dbReference>
<proteinExistence type="predicted"/>
<evidence type="ECO:0000313" key="2">
    <source>
        <dbReference type="EMBL" id="PHT78667.1"/>
    </source>
</evidence>
<comment type="caution">
    <text evidence="2">The sequence shown here is derived from an EMBL/GenBank/DDBJ whole genome shotgun (WGS) entry which is preliminary data.</text>
</comment>
<dbReference type="EMBL" id="AYRZ02000006">
    <property type="protein sequence ID" value="PHT78667.1"/>
    <property type="molecule type" value="Genomic_DNA"/>
</dbReference>
<feature type="coiled-coil region" evidence="1">
    <location>
        <begin position="51"/>
        <end position="78"/>
    </location>
</feature>
<reference evidence="2 3" key="2">
    <citation type="journal article" date="2017" name="Genome Biol.">
        <title>New reference genome sequences of hot pepper reveal the massive evolution of plant disease-resistance genes by retroduplication.</title>
        <authorList>
            <person name="Kim S."/>
            <person name="Park J."/>
            <person name="Yeom S.I."/>
            <person name="Kim Y.M."/>
            <person name="Seo E."/>
            <person name="Kim K.T."/>
            <person name="Kim M.S."/>
            <person name="Lee J.M."/>
            <person name="Cheong K."/>
            <person name="Shin H.S."/>
            <person name="Kim S.B."/>
            <person name="Han K."/>
            <person name="Lee J."/>
            <person name="Park M."/>
            <person name="Lee H.A."/>
            <person name="Lee H.Y."/>
            <person name="Lee Y."/>
            <person name="Oh S."/>
            <person name="Lee J.H."/>
            <person name="Choi E."/>
            <person name="Choi E."/>
            <person name="Lee S.E."/>
            <person name="Jeon J."/>
            <person name="Kim H."/>
            <person name="Choi G."/>
            <person name="Song H."/>
            <person name="Lee J."/>
            <person name="Lee S.C."/>
            <person name="Kwon J.K."/>
            <person name="Lee H.Y."/>
            <person name="Koo N."/>
            <person name="Hong Y."/>
            <person name="Kim R.W."/>
            <person name="Kang W.H."/>
            <person name="Huh J.H."/>
            <person name="Kang B.C."/>
            <person name="Yang T.J."/>
            <person name="Lee Y.H."/>
            <person name="Bennetzen J.L."/>
            <person name="Choi D."/>
        </authorList>
    </citation>
    <scope>NUCLEOTIDE SEQUENCE [LARGE SCALE GENOMIC DNA]</scope>
    <source>
        <strain evidence="3">cv. CM334</strain>
    </source>
</reference>
<evidence type="ECO:0000256" key="1">
    <source>
        <dbReference type="SAM" id="Coils"/>
    </source>
</evidence>
<accession>A0A2G2Z9H7</accession>